<proteinExistence type="predicted"/>
<feature type="non-terminal residue" evidence="1">
    <location>
        <position position="1"/>
    </location>
</feature>
<dbReference type="AlphaFoldDB" id="A0A0B6YD74"/>
<name>A0A0B6YD74_9EUPU</name>
<organism evidence="1">
    <name type="scientific">Arion vulgaris</name>
    <dbReference type="NCBI Taxonomy" id="1028688"/>
    <lineage>
        <taxon>Eukaryota</taxon>
        <taxon>Metazoa</taxon>
        <taxon>Spiralia</taxon>
        <taxon>Lophotrochozoa</taxon>
        <taxon>Mollusca</taxon>
        <taxon>Gastropoda</taxon>
        <taxon>Heterobranchia</taxon>
        <taxon>Euthyneura</taxon>
        <taxon>Panpulmonata</taxon>
        <taxon>Eupulmonata</taxon>
        <taxon>Stylommatophora</taxon>
        <taxon>Helicina</taxon>
        <taxon>Arionoidea</taxon>
        <taxon>Arionidae</taxon>
        <taxon>Arion</taxon>
    </lineage>
</organism>
<reference evidence="1" key="1">
    <citation type="submission" date="2014-12" db="EMBL/GenBank/DDBJ databases">
        <title>Insight into the proteome of Arion vulgaris.</title>
        <authorList>
            <person name="Aradska J."/>
            <person name="Bulat T."/>
            <person name="Smidak R."/>
            <person name="Sarate P."/>
            <person name="Gangsoo J."/>
            <person name="Sialana F."/>
            <person name="Bilban M."/>
            <person name="Lubec G."/>
        </authorList>
    </citation>
    <scope>NUCLEOTIDE SEQUENCE</scope>
    <source>
        <tissue evidence="1">Skin</tissue>
    </source>
</reference>
<evidence type="ECO:0000313" key="1">
    <source>
        <dbReference type="EMBL" id="CEK54078.1"/>
    </source>
</evidence>
<sequence length="86" mass="10034">PAPETTRDDHTINDLDEDWGVKEDMVERVEEEKIETQTPPWVDGEVVYEGEHLTSTTTLPMMMYPTCVYETHHRTHAHGERIKKNV</sequence>
<dbReference type="EMBL" id="HACG01007213">
    <property type="protein sequence ID" value="CEK54078.1"/>
    <property type="molecule type" value="Transcribed_RNA"/>
</dbReference>
<accession>A0A0B6YD74</accession>
<protein>
    <submittedName>
        <fullName evidence="1">Uncharacterized protein</fullName>
    </submittedName>
</protein>
<gene>
    <name evidence="1" type="primary">ORF21902</name>
</gene>